<evidence type="ECO:0000313" key="2">
    <source>
        <dbReference type="Proteomes" id="UP000593577"/>
    </source>
</evidence>
<evidence type="ECO:0000313" key="1">
    <source>
        <dbReference type="EMBL" id="MBA0682415.1"/>
    </source>
</evidence>
<sequence>MAVSINLRLPLISKLRMEGKVHIVEYENMPNVYYDCGYFGHMNEGCPKIQLEKKKEMGNDRNIDQNKAQELKQLSLLKLDKKSELKAFGAWILISRNPKRSEVQDEPEESSLNHGLRKKFLMGGLSTLEPLDETNMGLKWEEKNMVPIGETLVSGHKADVVIKKLGFKYSHRIEVKGYFGVLVLKFGQHVTLGAVKKQAMKVELCRSC</sequence>
<protein>
    <recommendedName>
        <fullName evidence="3">Zinc knuckle CX2CX4HX4C domain-containing protein</fullName>
    </recommendedName>
</protein>
<keyword evidence="2" id="KW-1185">Reference proteome</keyword>
<accession>A0A7J8X558</accession>
<comment type="caution">
    <text evidence="1">The sequence shown here is derived from an EMBL/GenBank/DDBJ whole genome shotgun (WGS) entry which is preliminary data.</text>
</comment>
<reference evidence="1 2" key="1">
    <citation type="journal article" date="2019" name="Genome Biol. Evol.">
        <title>Insights into the evolution of the New World diploid cottons (Gossypium, subgenus Houzingenia) based on genome sequencing.</title>
        <authorList>
            <person name="Grover C.E."/>
            <person name="Arick M.A. 2nd"/>
            <person name="Thrash A."/>
            <person name="Conover J.L."/>
            <person name="Sanders W.S."/>
            <person name="Peterson D.G."/>
            <person name="Frelichowski J.E."/>
            <person name="Scheffler J.A."/>
            <person name="Scheffler B.E."/>
            <person name="Wendel J.F."/>
        </authorList>
    </citation>
    <scope>NUCLEOTIDE SEQUENCE [LARGE SCALE GENOMIC DNA]</scope>
    <source>
        <strain evidence="1">185</strain>
        <tissue evidence="1">Leaf</tissue>
    </source>
</reference>
<gene>
    <name evidence="1" type="ORF">Goari_024139</name>
</gene>
<name>A0A7J8X558_GOSAI</name>
<proteinExistence type="predicted"/>
<organism evidence="1 2">
    <name type="scientific">Gossypium aridum</name>
    <name type="common">American cotton</name>
    <name type="synonym">Erioxylum aridum</name>
    <dbReference type="NCBI Taxonomy" id="34290"/>
    <lineage>
        <taxon>Eukaryota</taxon>
        <taxon>Viridiplantae</taxon>
        <taxon>Streptophyta</taxon>
        <taxon>Embryophyta</taxon>
        <taxon>Tracheophyta</taxon>
        <taxon>Spermatophyta</taxon>
        <taxon>Magnoliopsida</taxon>
        <taxon>eudicotyledons</taxon>
        <taxon>Gunneridae</taxon>
        <taxon>Pentapetalae</taxon>
        <taxon>rosids</taxon>
        <taxon>malvids</taxon>
        <taxon>Malvales</taxon>
        <taxon>Malvaceae</taxon>
        <taxon>Malvoideae</taxon>
        <taxon>Gossypium</taxon>
    </lineage>
</organism>
<dbReference type="AlphaFoldDB" id="A0A7J8X558"/>
<dbReference type="Proteomes" id="UP000593577">
    <property type="component" value="Unassembled WGS sequence"/>
</dbReference>
<dbReference type="EMBL" id="JABFAA010000005">
    <property type="protein sequence ID" value="MBA0682415.1"/>
    <property type="molecule type" value="Genomic_DNA"/>
</dbReference>
<evidence type="ECO:0008006" key="3">
    <source>
        <dbReference type="Google" id="ProtNLM"/>
    </source>
</evidence>